<feature type="signal peptide" evidence="19">
    <location>
        <begin position="1"/>
        <end position="46"/>
    </location>
</feature>
<evidence type="ECO:0000313" key="21">
    <source>
        <dbReference type="Ensembl" id="ENSCAFP00845020932.1"/>
    </source>
</evidence>
<keyword evidence="6" id="KW-0305">Gaseous exchange</keyword>
<keyword evidence="13" id="KW-0325">Glycoprotein</keyword>
<dbReference type="AlphaFoldDB" id="A0A8I3NQ93"/>
<dbReference type="InterPro" id="IPR051077">
    <property type="entry name" value="Ca-dependent_lectin"/>
</dbReference>
<reference evidence="21" key="1">
    <citation type="submission" date="2020-03" db="EMBL/GenBank/DDBJ databases">
        <title>Long-read based genome assembly of a Labrador retriever dog.</title>
        <authorList>
            <person name="Eory L."/>
            <person name="Zhang W."/>
            <person name="Schoenebeck J."/>
        </authorList>
    </citation>
    <scope>NUCLEOTIDE SEQUENCE [LARGE SCALE GENOMIC DNA]</scope>
    <source>
        <strain evidence="21">Labrador retriever</strain>
    </source>
</reference>
<feature type="compositionally biased region" description="Pro residues" evidence="18">
    <location>
        <begin position="83"/>
        <end position="94"/>
    </location>
</feature>
<dbReference type="Pfam" id="PF00059">
    <property type="entry name" value="Lectin_C"/>
    <property type="match status" value="1"/>
</dbReference>
<evidence type="ECO:0000256" key="18">
    <source>
        <dbReference type="SAM" id="MobiDB-lite"/>
    </source>
</evidence>
<comment type="similarity">
    <text evidence="15">Belongs to the SFTPA family.</text>
</comment>
<dbReference type="InterPro" id="IPR033990">
    <property type="entry name" value="Collectin_CTLD"/>
</dbReference>
<dbReference type="FunFam" id="3.10.100.10:FF:000056">
    <property type="entry name" value="Pulmonary surfactant-associated protein A"/>
    <property type="match status" value="1"/>
</dbReference>
<evidence type="ECO:0000313" key="22">
    <source>
        <dbReference type="Proteomes" id="UP000805418"/>
    </source>
</evidence>
<accession>A0A8I3NQ93</accession>
<proteinExistence type="inferred from homology"/>
<dbReference type="Ensembl" id="ENSCAFT00845026552.1">
    <property type="protein sequence ID" value="ENSCAFP00845020932.1"/>
    <property type="gene ID" value="ENSCAFG00845014850.1"/>
</dbReference>
<keyword evidence="8 19" id="KW-0732">Signal</keyword>
<dbReference type="InterPro" id="IPR018378">
    <property type="entry name" value="C-type_lectin_CS"/>
</dbReference>
<dbReference type="FunCoup" id="A0A8I3NQ93">
    <property type="interactions" value="22"/>
</dbReference>
<keyword evidence="12" id="KW-1015">Disulfide bond</keyword>
<evidence type="ECO:0000256" key="19">
    <source>
        <dbReference type="SAM" id="SignalP"/>
    </source>
</evidence>
<feature type="compositionally biased region" description="Basic and acidic residues" evidence="18">
    <location>
        <begin position="71"/>
        <end position="80"/>
    </location>
</feature>
<dbReference type="PANTHER" id="PTHR24024">
    <property type="entry name" value="PULMONARY SURFACTANT-ASSOCIATED PROTEIN A"/>
    <property type="match status" value="1"/>
</dbReference>
<comment type="subcellular location">
    <subcellularLocation>
        <location evidence="2">Secreted</location>
        <location evidence="2">Extracellular space</location>
        <location evidence="2">Extracellular matrix</location>
    </subcellularLocation>
    <subcellularLocation>
        <location evidence="1">Secreted</location>
        <location evidence="1">Extracellular space</location>
        <location evidence="1">Surface film</location>
    </subcellularLocation>
</comment>
<dbReference type="Proteomes" id="UP000805418">
    <property type="component" value="Chromosome 4"/>
</dbReference>
<dbReference type="GeneTree" id="ENSGT00940000156653"/>
<name>A0A8I3NQ93_CANLF</name>
<dbReference type="Gene3D" id="3.10.100.10">
    <property type="entry name" value="Mannose-Binding Protein A, subunit A"/>
    <property type="match status" value="1"/>
</dbReference>
<dbReference type="InterPro" id="IPR016187">
    <property type="entry name" value="CTDL_fold"/>
</dbReference>
<dbReference type="GO" id="GO:0046872">
    <property type="term" value="F:metal ion binding"/>
    <property type="evidence" value="ECO:0007669"/>
    <property type="project" value="UniProtKB-KW"/>
</dbReference>
<dbReference type="PROSITE" id="PS00615">
    <property type="entry name" value="C_TYPE_LECTIN_1"/>
    <property type="match status" value="1"/>
</dbReference>
<reference evidence="21" key="2">
    <citation type="submission" date="2025-08" db="UniProtKB">
        <authorList>
            <consortium name="Ensembl"/>
        </authorList>
    </citation>
    <scope>IDENTIFICATION</scope>
    <source>
        <strain evidence="21">Boxer</strain>
    </source>
</reference>
<keyword evidence="4" id="KW-0964">Secreted</keyword>
<evidence type="ECO:0000256" key="8">
    <source>
        <dbReference type="ARBA" id="ARBA00022729"/>
    </source>
</evidence>
<dbReference type="GO" id="GO:0005615">
    <property type="term" value="C:extracellular space"/>
    <property type="evidence" value="ECO:0000318"/>
    <property type="project" value="GO_Central"/>
</dbReference>
<dbReference type="SMART" id="SM00034">
    <property type="entry name" value="CLECT"/>
    <property type="match status" value="1"/>
</dbReference>
<evidence type="ECO:0000256" key="4">
    <source>
        <dbReference type="ARBA" id="ARBA00022525"/>
    </source>
</evidence>
<keyword evidence="9" id="KW-0430">Lectin</keyword>
<keyword evidence="5" id="KW-0272">Extracellular matrix</keyword>
<keyword evidence="7" id="KW-0479">Metal-binding</keyword>
<dbReference type="SUPFAM" id="SSF57944">
    <property type="entry name" value="Triple coiled coil domain of C-type lectins"/>
    <property type="match status" value="1"/>
</dbReference>
<dbReference type="GO" id="GO:0030246">
    <property type="term" value="F:carbohydrate binding"/>
    <property type="evidence" value="ECO:0007669"/>
    <property type="project" value="UniProtKB-KW"/>
</dbReference>
<dbReference type="CDD" id="cd03591">
    <property type="entry name" value="CLECT_collectin_like"/>
    <property type="match status" value="1"/>
</dbReference>
<evidence type="ECO:0000256" key="5">
    <source>
        <dbReference type="ARBA" id="ARBA00022530"/>
    </source>
</evidence>
<evidence type="ECO:0000256" key="13">
    <source>
        <dbReference type="ARBA" id="ARBA00023180"/>
    </source>
</evidence>
<dbReference type="GO" id="GO:0005771">
    <property type="term" value="C:multivesicular body"/>
    <property type="evidence" value="ECO:0000318"/>
    <property type="project" value="GO_Central"/>
</dbReference>
<feature type="compositionally biased region" description="Basic and acidic residues" evidence="18">
    <location>
        <begin position="113"/>
        <end position="122"/>
    </location>
</feature>
<evidence type="ECO:0000256" key="16">
    <source>
        <dbReference type="ARBA" id="ARBA00038763"/>
    </source>
</evidence>
<evidence type="ECO:0000256" key="3">
    <source>
        <dbReference type="ARBA" id="ARBA00022439"/>
    </source>
</evidence>
<evidence type="ECO:0000256" key="1">
    <source>
        <dbReference type="ARBA" id="ARBA00004364"/>
    </source>
</evidence>
<organism evidence="21 22">
    <name type="scientific">Canis lupus familiaris</name>
    <name type="common">Dog</name>
    <name type="synonym">Canis familiaris</name>
    <dbReference type="NCBI Taxonomy" id="9615"/>
    <lineage>
        <taxon>Eukaryota</taxon>
        <taxon>Metazoa</taxon>
        <taxon>Chordata</taxon>
        <taxon>Craniata</taxon>
        <taxon>Vertebrata</taxon>
        <taxon>Euteleostomi</taxon>
        <taxon>Mammalia</taxon>
        <taxon>Eutheria</taxon>
        <taxon>Laurasiatheria</taxon>
        <taxon>Carnivora</taxon>
        <taxon>Caniformia</taxon>
        <taxon>Canidae</taxon>
        <taxon>Canis</taxon>
    </lineage>
</organism>
<dbReference type="Reactome" id="R-CFA-166016">
    <property type="pathway name" value="Toll Like Receptor 4 (TLR4) Cascade"/>
</dbReference>
<evidence type="ECO:0000256" key="15">
    <source>
        <dbReference type="ARBA" id="ARBA00038230"/>
    </source>
</evidence>
<evidence type="ECO:0000256" key="6">
    <source>
        <dbReference type="ARBA" id="ARBA00022713"/>
    </source>
</evidence>
<dbReference type="Reactome" id="R-CFA-5686938">
    <property type="pathway name" value="Regulation of TLR by endogenous ligand"/>
</dbReference>
<dbReference type="GO" id="GO:0005581">
    <property type="term" value="C:collagen trimer"/>
    <property type="evidence" value="ECO:0007669"/>
    <property type="project" value="UniProtKB-KW"/>
</dbReference>
<feature type="region of interest" description="Disordered" evidence="18">
    <location>
        <begin position="58"/>
        <end position="129"/>
    </location>
</feature>
<feature type="chain" id="PRO_5035176277" description="Pulmonary surfactant-associated protein A" evidence="19">
    <location>
        <begin position="47"/>
        <end position="277"/>
    </location>
</feature>
<dbReference type="GO" id="GO:0007585">
    <property type="term" value="P:respiratory gaseous exchange by respiratory system"/>
    <property type="evidence" value="ECO:0007669"/>
    <property type="project" value="UniProtKB-KW"/>
</dbReference>
<evidence type="ECO:0000256" key="14">
    <source>
        <dbReference type="ARBA" id="ARBA00037480"/>
    </source>
</evidence>
<evidence type="ECO:0000256" key="17">
    <source>
        <dbReference type="ARBA" id="ARBA00041095"/>
    </source>
</evidence>
<dbReference type="InterPro" id="IPR016186">
    <property type="entry name" value="C-type_lectin-like/link_sf"/>
</dbReference>
<comment type="subunit">
    <text evidence="16">Oligomeric complex of 6 set of homotrimers.</text>
</comment>
<sequence>MVLPASPLWPEGRDPQGLCCLGGVTGTEAMWLRCLALALTLLMVSGIENNTKDVCVGNPGIPGTPGSHGLPGRDGRDGVKGDPGPPGPMGPPGGMPGHPGPNGMTGAPGVAGERGEKGEPGERGPPVLPASLDEELQTTLHDLRHQILQTMGVLSLHESLLVVGRKVFSSNGQSINFNDIQELCAGAGGQIAAPMSPEENEAVASIVKKYNTYAYLGLVESPDSGDFQYMDGAPVNYTNWYPGEPRGRGKEQCVEMYTDGQWNNKNCLQYRLAICEF</sequence>
<comment type="function">
    <text evidence="14">In presence of calcium ions, it binds to surfactant phospholipids and contributes to lower the surface tension at the air-liquid interface in the alveoli of the mammalian lung and is essential for normal respiration. Enhances the expression of MYO18A/SP-R210 on alveolar macrophages.</text>
</comment>
<dbReference type="PANTHER" id="PTHR24024:SF13">
    <property type="entry name" value="PULMONARY SURFACTANT-ASSOCIATED PROTEIN A1"/>
    <property type="match status" value="1"/>
</dbReference>
<dbReference type="OrthoDB" id="7357196at2759"/>
<dbReference type="SUPFAM" id="SSF56436">
    <property type="entry name" value="C-type lectin-like"/>
    <property type="match status" value="1"/>
</dbReference>
<reference evidence="21" key="3">
    <citation type="submission" date="2025-09" db="UniProtKB">
        <authorList>
            <consortium name="Ensembl"/>
        </authorList>
    </citation>
    <scope>IDENTIFICATION</scope>
    <source>
        <strain evidence="21">Boxer</strain>
    </source>
</reference>
<keyword evidence="10" id="KW-0106">Calcium</keyword>
<dbReference type="Reactome" id="R-CFA-5683826">
    <property type="pathway name" value="Surfactant metabolism"/>
</dbReference>
<dbReference type="PROSITE" id="PS50041">
    <property type="entry name" value="C_TYPE_LECTIN_2"/>
    <property type="match status" value="1"/>
</dbReference>
<dbReference type="InterPro" id="IPR001304">
    <property type="entry name" value="C-type_lectin-like"/>
</dbReference>
<protein>
    <recommendedName>
        <fullName evidence="17">Pulmonary surfactant-associated protein A</fullName>
    </recommendedName>
</protein>
<evidence type="ECO:0000259" key="20">
    <source>
        <dbReference type="PROSITE" id="PS50041"/>
    </source>
</evidence>
<evidence type="ECO:0000256" key="10">
    <source>
        <dbReference type="ARBA" id="ARBA00022837"/>
    </source>
</evidence>
<evidence type="ECO:0000256" key="7">
    <source>
        <dbReference type="ARBA" id="ARBA00022723"/>
    </source>
</evidence>
<evidence type="ECO:0000256" key="12">
    <source>
        <dbReference type="ARBA" id="ARBA00023157"/>
    </source>
</evidence>
<feature type="domain" description="C-type lectin" evidence="20">
    <location>
        <begin position="168"/>
        <end position="276"/>
    </location>
</feature>
<evidence type="ECO:0000256" key="9">
    <source>
        <dbReference type="ARBA" id="ARBA00022734"/>
    </source>
</evidence>
<dbReference type="Reactome" id="R-CFA-391160">
    <property type="pathway name" value="Signal regulatory protein family interactions"/>
</dbReference>
<keyword evidence="22" id="KW-1185">Reference proteome</keyword>
<keyword evidence="3" id="KW-0767">Surface film</keyword>
<keyword evidence="11" id="KW-0176">Collagen</keyword>
<gene>
    <name evidence="21" type="primary">LOC610540</name>
</gene>
<evidence type="ECO:0000256" key="11">
    <source>
        <dbReference type="ARBA" id="ARBA00023119"/>
    </source>
</evidence>
<evidence type="ECO:0000256" key="2">
    <source>
        <dbReference type="ARBA" id="ARBA00004498"/>
    </source>
</evidence>